<dbReference type="Proteomes" id="UP000016986">
    <property type="component" value="Unassembled WGS sequence"/>
</dbReference>
<keyword evidence="3" id="KW-1185">Reference proteome</keyword>
<accession>U3AF63</accession>
<sequence length="87" mass="9535">MRPKSIAVSRFSMRVIDVVAADGDGGRVVESGSATRTITAEFWRRGRRVAALGPIRYASRGATPSIRDRVRPSGRRRFSSSPTDICL</sequence>
<evidence type="ECO:0000313" key="2">
    <source>
        <dbReference type="EMBL" id="GAD53413.1"/>
    </source>
</evidence>
<name>U3AF63_9EURY</name>
<organism evidence="2 3">
    <name type="scientific">Halarchaeum acidiphilum MH1-52-1</name>
    <dbReference type="NCBI Taxonomy" id="1261545"/>
    <lineage>
        <taxon>Archaea</taxon>
        <taxon>Methanobacteriati</taxon>
        <taxon>Methanobacteriota</taxon>
        <taxon>Stenosarchaea group</taxon>
        <taxon>Halobacteria</taxon>
        <taxon>Halobacteriales</taxon>
        <taxon>Halobacteriaceae</taxon>
    </lineage>
</organism>
<reference evidence="2 3" key="1">
    <citation type="submission" date="2013-09" db="EMBL/GenBank/DDBJ databases">
        <title>Whole genome sequencing of Halarchaeum acidiphilum strain MH1-52-1.</title>
        <authorList>
            <person name="Shimane Y."/>
            <person name="Minegishi H."/>
            <person name="Nishi S."/>
            <person name="Echigo A."/>
            <person name="Shuto A."/>
            <person name="Konishi M."/>
            <person name="Ito T."/>
            <person name="Ohkuma M."/>
            <person name="Ohta Y."/>
            <person name="Nagano Y."/>
            <person name="Tsubouchi T."/>
            <person name="Mori K."/>
            <person name="Usui K."/>
            <person name="Kamekura M."/>
            <person name="Usami R."/>
            <person name="Takaki Y."/>
            <person name="Hatada Y."/>
        </authorList>
    </citation>
    <scope>NUCLEOTIDE SEQUENCE [LARGE SCALE GENOMIC DNA]</scope>
    <source>
        <strain evidence="2 3">JCM 16109</strain>
    </source>
</reference>
<evidence type="ECO:0000256" key="1">
    <source>
        <dbReference type="SAM" id="MobiDB-lite"/>
    </source>
</evidence>
<gene>
    <name evidence="2" type="ORF">MBEHAL_2173</name>
</gene>
<protein>
    <submittedName>
        <fullName evidence="2">Uncharacterized protein</fullName>
    </submittedName>
</protein>
<dbReference type="EMBL" id="BATA01000065">
    <property type="protein sequence ID" value="GAD53413.1"/>
    <property type="molecule type" value="Genomic_DNA"/>
</dbReference>
<evidence type="ECO:0000313" key="3">
    <source>
        <dbReference type="Proteomes" id="UP000016986"/>
    </source>
</evidence>
<feature type="region of interest" description="Disordered" evidence="1">
    <location>
        <begin position="65"/>
        <end position="87"/>
    </location>
</feature>
<proteinExistence type="predicted"/>
<comment type="caution">
    <text evidence="2">The sequence shown here is derived from an EMBL/GenBank/DDBJ whole genome shotgun (WGS) entry which is preliminary data.</text>
</comment>
<dbReference type="AlphaFoldDB" id="U3AF63"/>